<keyword evidence="2" id="KW-1185">Reference proteome</keyword>
<sequence>MVLLNDSEHAFLLKEYEGEVPKRQWLHVTLFTSTRVENNGCNILIESDCKSSTTIEIEILAKPLIPGADFMNQFKIVLNFGAPDSSPTPIVSDAWHVTDKFVGLLKKDLDLFHMSCQTKIIL</sequence>
<name>A0ABQ9H4B0_9NEOP</name>
<reference evidence="1 2" key="1">
    <citation type="submission" date="2023-02" db="EMBL/GenBank/DDBJ databases">
        <title>LHISI_Scaffold_Assembly.</title>
        <authorList>
            <person name="Stuart O.P."/>
            <person name="Cleave R."/>
            <person name="Magrath M.J.L."/>
            <person name="Mikheyev A.S."/>
        </authorList>
    </citation>
    <scope>NUCLEOTIDE SEQUENCE [LARGE SCALE GENOMIC DNA]</scope>
    <source>
        <strain evidence="1">Daus_M_001</strain>
        <tissue evidence="1">Leg muscle</tissue>
    </source>
</reference>
<organism evidence="1 2">
    <name type="scientific">Dryococelus australis</name>
    <dbReference type="NCBI Taxonomy" id="614101"/>
    <lineage>
        <taxon>Eukaryota</taxon>
        <taxon>Metazoa</taxon>
        <taxon>Ecdysozoa</taxon>
        <taxon>Arthropoda</taxon>
        <taxon>Hexapoda</taxon>
        <taxon>Insecta</taxon>
        <taxon>Pterygota</taxon>
        <taxon>Neoptera</taxon>
        <taxon>Polyneoptera</taxon>
        <taxon>Phasmatodea</taxon>
        <taxon>Verophasmatodea</taxon>
        <taxon>Anareolatae</taxon>
        <taxon>Phasmatidae</taxon>
        <taxon>Eurycanthinae</taxon>
        <taxon>Dryococelus</taxon>
    </lineage>
</organism>
<evidence type="ECO:0000313" key="1">
    <source>
        <dbReference type="EMBL" id="KAJ8879135.1"/>
    </source>
</evidence>
<accession>A0ABQ9H4B0</accession>
<comment type="caution">
    <text evidence="1">The sequence shown here is derived from an EMBL/GenBank/DDBJ whole genome shotgun (WGS) entry which is preliminary data.</text>
</comment>
<gene>
    <name evidence="1" type="ORF">PR048_019741</name>
</gene>
<evidence type="ECO:0000313" key="2">
    <source>
        <dbReference type="Proteomes" id="UP001159363"/>
    </source>
</evidence>
<proteinExistence type="predicted"/>
<protein>
    <submittedName>
        <fullName evidence="1">Uncharacterized protein</fullName>
    </submittedName>
</protein>
<dbReference type="Proteomes" id="UP001159363">
    <property type="component" value="Chromosome 6"/>
</dbReference>
<dbReference type="EMBL" id="JARBHB010000007">
    <property type="protein sequence ID" value="KAJ8879135.1"/>
    <property type="molecule type" value="Genomic_DNA"/>
</dbReference>